<evidence type="ECO:0000256" key="5">
    <source>
        <dbReference type="ARBA" id="ARBA00023239"/>
    </source>
</evidence>
<keyword evidence="5 7" id="KW-0456">Lyase</keyword>
<proteinExistence type="inferred from homology"/>
<evidence type="ECO:0000313" key="8">
    <source>
        <dbReference type="EMBL" id="AYE33154.1"/>
    </source>
</evidence>
<dbReference type="EMBL" id="CP099799">
    <property type="protein sequence ID" value="USR99726.1"/>
    <property type="molecule type" value="Genomic_DNA"/>
</dbReference>
<organism evidence="8 10">
    <name type="scientific">Clostridium septicum</name>
    <dbReference type="NCBI Taxonomy" id="1504"/>
    <lineage>
        <taxon>Bacteria</taxon>
        <taxon>Bacillati</taxon>
        <taxon>Bacillota</taxon>
        <taxon>Clostridia</taxon>
        <taxon>Eubacteriales</taxon>
        <taxon>Clostridiaceae</taxon>
        <taxon>Clostridium</taxon>
    </lineage>
</organism>
<dbReference type="KEGG" id="csep:CP523_01125"/>
<evidence type="ECO:0000256" key="6">
    <source>
        <dbReference type="ARBA" id="ARBA00023316"/>
    </source>
</evidence>
<comment type="similarity">
    <text evidence="7">Belongs to the transglycosylase MltG family.</text>
</comment>
<evidence type="ECO:0000256" key="7">
    <source>
        <dbReference type="HAMAP-Rule" id="MF_02065"/>
    </source>
</evidence>
<dbReference type="InterPro" id="IPR003770">
    <property type="entry name" value="MLTG-like"/>
</dbReference>
<keyword evidence="6 7" id="KW-0961">Cell wall biogenesis/degradation</keyword>
<dbReference type="EC" id="4.2.2.29" evidence="7"/>
<name>A0A9N7JIY3_CLOSE</name>
<evidence type="ECO:0000313" key="9">
    <source>
        <dbReference type="EMBL" id="USR99726.1"/>
    </source>
</evidence>
<keyword evidence="3 7" id="KW-1133">Transmembrane helix</keyword>
<dbReference type="HAMAP" id="MF_02065">
    <property type="entry name" value="MltG"/>
    <property type="match status" value="1"/>
</dbReference>
<dbReference type="NCBIfam" id="TIGR00247">
    <property type="entry name" value="endolytic transglycosylase MltG"/>
    <property type="match status" value="1"/>
</dbReference>
<comment type="function">
    <text evidence="7">Functions as a peptidoglycan terminase that cleaves nascent peptidoglycan strands endolytically to terminate their elongation.</text>
</comment>
<protein>
    <recommendedName>
        <fullName evidence="7">Endolytic murein transglycosylase</fullName>
        <ecNumber evidence="7">4.2.2.29</ecNumber>
    </recommendedName>
    <alternativeName>
        <fullName evidence="7">Peptidoglycan lytic transglycosylase</fullName>
    </alternativeName>
    <alternativeName>
        <fullName evidence="7">Peptidoglycan polymerization terminase</fullName>
    </alternativeName>
</protein>
<accession>A0A9N7JIY3</accession>
<dbReference type="Proteomes" id="UP000280586">
    <property type="component" value="Chromosome"/>
</dbReference>
<comment type="subcellular location">
    <subcellularLocation>
        <location evidence="7">Cell membrane</location>
        <topology evidence="7">Single-pass membrane protein</topology>
    </subcellularLocation>
</comment>
<keyword evidence="1 7" id="KW-1003">Cell membrane</keyword>
<sequence>MKNSNIKKVILIIIILTIIIVPFVIVGRTIKNPVKVDGNVIINVEEGDSFYGVLNKLSKREEIRGLPIIKLYLKITNKNLEVKPGTYEIHNKMTVNDIVETLTSESTKNLIKFTVPEGYTVDDIASKLEKEKICTKGDFIKAVKQYNLPPFIKNNDNKKYNLEGYLFPDTYIIKKDEKPGEIVQVMVSRFEEAFEEALKETNIKTSDEDVETVITIASMIEKEARVDKERPIIASVIANRVSEGMNLQIDATVIYALGEHVEKVLYSHLETESPYNTYKINGLPIGPISNPGMPSILAALKPATTDYLFYVLEKDMKHHFFTRDENEFMSKLKELGYLEE</sequence>
<evidence type="ECO:0000256" key="2">
    <source>
        <dbReference type="ARBA" id="ARBA00022692"/>
    </source>
</evidence>
<dbReference type="GO" id="GO:0009252">
    <property type="term" value="P:peptidoglycan biosynthetic process"/>
    <property type="evidence" value="ECO:0007669"/>
    <property type="project" value="UniProtKB-UniRule"/>
</dbReference>
<dbReference type="GO" id="GO:0071555">
    <property type="term" value="P:cell wall organization"/>
    <property type="evidence" value="ECO:0007669"/>
    <property type="project" value="UniProtKB-KW"/>
</dbReference>
<evidence type="ECO:0000313" key="11">
    <source>
        <dbReference type="Proteomes" id="UP001055437"/>
    </source>
</evidence>
<dbReference type="Pfam" id="PF02618">
    <property type="entry name" value="YceG"/>
    <property type="match status" value="1"/>
</dbReference>
<dbReference type="PANTHER" id="PTHR30518">
    <property type="entry name" value="ENDOLYTIC MUREIN TRANSGLYCOSYLASE"/>
    <property type="match status" value="1"/>
</dbReference>
<feature type="transmembrane region" description="Helical" evidence="7">
    <location>
        <begin position="9"/>
        <end position="27"/>
    </location>
</feature>
<evidence type="ECO:0000256" key="3">
    <source>
        <dbReference type="ARBA" id="ARBA00022989"/>
    </source>
</evidence>
<dbReference type="PANTHER" id="PTHR30518:SF2">
    <property type="entry name" value="ENDOLYTIC MUREIN TRANSGLYCOSYLASE"/>
    <property type="match status" value="1"/>
</dbReference>
<evidence type="ECO:0000256" key="4">
    <source>
        <dbReference type="ARBA" id="ARBA00023136"/>
    </source>
</evidence>
<dbReference type="AlphaFoldDB" id="A0A9N7JIY3"/>
<reference evidence="9" key="2">
    <citation type="submission" date="2022-06" db="EMBL/GenBank/DDBJ databases">
        <authorList>
            <person name="Holder M.E."/>
            <person name="Ajami N.J."/>
            <person name="Petrosino J.F."/>
        </authorList>
    </citation>
    <scope>NUCLEOTIDE SEQUENCE</scope>
    <source>
        <strain evidence="9">RMA 8861</strain>
    </source>
</reference>
<dbReference type="Proteomes" id="UP001055437">
    <property type="component" value="Chromosome"/>
</dbReference>
<keyword evidence="11" id="KW-1185">Reference proteome</keyword>
<evidence type="ECO:0000256" key="1">
    <source>
        <dbReference type="ARBA" id="ARBA00022475"/>
    </source>
</evidence>
<dbReference type="Gene3D" id="3.30.1490.480">
    <property type="entry name" value="Endolytic murein transglycosylase"/>
    <property type="match status" value="2"/>
</dbReference>
<comment type="catalytic activity">
    <reaction evidence="7">
        <text>a peptidoglycan chain = a peptidoglycan chain with N-acetyl-1,6-anhydromuramyl-[peptide] at the reducing end + a peptidoglycan chain with N-acetylglucosamine at the non-reducing end.</text>
        <dbReference type="EC" id="4.2.2.29"/>
    </reaction>
</comment>
<dbReference type="EMBL" id="CP023671">
    <property type="protein sequence ID" value="AYE33154.1"/>
    <property type="molecule type" value="Genomic_DNA"/>
</dbReference>
<feature type="site" description="Important for catalytic activity" evidence="7">
    <location>
        <position position="223"/>
    </location>
</feature>
<gene>
    <name evidence="7 9" type="primary">mltG</name>
    <name evidence="8" type="ORF">CP523_01125</name>
    <name evidence="9" type="ORF">NH397_09430</name>
</gene>
<dbReference type="RefSeq" id="WP_066674433.1">
    <property type="nucleotide sequence ID" value="NZ_CABMIZ010000005.1"/>
</dbReference>
<keyword evidence="2 7" id="KW-0812">Transmembrane</keyword>
<evidence type="ECO:0000313" key="10">
    <source>
        <dbReference type="Proteomes" id="UP000280586"/>
    </source>
</evidence>
<dbReference type="CDD" id="cd08010">
    <property type="entry name" value="MltG_like"/>
    <property type="match status" value="1"/>
</dbReference>
<keyword evidence="4 7" id="KW-0472">Membrane</keyword>
<reference evidence="8 10" key="1">
    <citation type="submission" date="2017-09" db="EMBL/GenBank/DDBJ databases">
        <authorList>
            <person name="Thomas P."/>
            <person name="Seyboldt C."/>
        </authorList>
    </citation>
    <scope>NUCLEOTIDE SEQUENCE [LARGE SCALE GENOMIC DNA]</scope>
    <source>
        <strain evidence="8 10">DSM 7534</strain>
    </source>
</reference>
<dbReference type="OrthoDB" id="9814591at2"/>
<dbReference type="GO" id="GO:0005886">
    <property type="term" value="C:plasma membrane"/>
    <property type="evidence" value="ECO:0007669"/>
    <property type="project" value="UniProtKB-SubCell"/>
</dbReference>
<dbReference type="GO" id="GO:0008932">
    <property type="term" value="F:lytic endotransglycosylase activity"/>
    <property type="evidence" value="ECO:0007669"/>
    <property type="project" value="UniProtKB-UniRule"/>
</dbReference>
<dbReference type="GeneID" id="303559277"/>